<dbReference type="Proteomes" id="UP001208540">
    <property type="component" value="Unassembled WGS sequence"/>
</dbReference>
<evidence type="ECO:0000313" key="1">
    <source>
        <dbReference type="EMBL" id="MCW7526565.1"/>
    </source>
</evidence>
<dbReference type="EMBL" id="JAMQPL010000003">
    <property type="protein sequence ID" value="MCW7530591.1"/>
    <property type="molecule type" value="Genomic_DNA"/>
</dbReference>
<dbReference type="Gene3D" id="3.80.10.10">
    <property type="entry name" value="Ribonuclease Inhibitor"/>
    <property type="match status" value="1"/>
</dbReference>
<sequence>MKEYCIHMNCILSDIKDFLSDITKNQSEKAIKVVGVNFKSISLRKSQWELLKQYYERVEYGISGEGKQSEFSDSLFSEKKNSEFDNLNMGDIRYLLKDVKNIKMLHFVGLDMEELPSLGGCFADITHLYFRDCSLRRLINTSSEFEGKKIRNICIQNSLLKEFPEDLTIFPDLRFFAYENHRLKSSSEYITAHMFRFCSTTEHTENSIFSKIGLKTIEKRMFHHYKKLLSSKFRLALRNHRQEFVNSQFRYLPKNLTFGSKLKSFTVVAPDLRNLPKSLFERNSIMRIKIMASGNFQFPELEMPNYNLRYLGLHRINRNGMVKFENFIDQFKSLRYLNINKLGSEDKNIKYPDRNKLKLFSSSGTLVYLHPFRKKRNRKRIKAFLNLHQII</sequence>
<name>A0AAW5VLS9_9LEPT</name>
<organism evidence="2 3">
    <name type="scientific">Leptospira soteropolitanensis</name>
    <dbReference type="NCBI Taxonomy" id="2950025"/>
    <lineage>
        <taxon>Bacteria</taxon>
        <taxon>Pseudomonadati</taxon>
        <taxon>Spirochaetota</taxon>
        <taxon>Spirochaetia</taxon>
        <taxon>Leptospirales</taxon>
        <taxon>Leptospiraceae</taxon>
        <taxon>Leptospira</taxon>
    </lineage>
</organism>
<comment type="caution">
    <text evidence="2">The sequence shown here is derived from an EMBL/GenBank/DDBJ whole genome shotgun (WGS) entry which is preliminary data.</text>
</comment>
<reference evidence="2 4" key="1">
    <citation type="submission" date="2022-06" db="EMBL/GenBank/DDBJ databases">
        <title>Leptospira isolates from biofilms formed at urban environments.</title>
        <authorList>
            <person name="Ribeiro P.S."/>
            <person name="Sousa T."/>
            <person name="Carvalho N."/>
            <person name="Aburjaile F."/>
            <person name="Neves F."/>
            <person name="Oliveira D."/>
            <person name="Blanco L."/>
            <person name="Lima J."/>
            <person name="Costa F."/>
            <person name="Brenig B."/>
            <person name="Soares S."/>
            <person name="Ramos R."/>
            <person name="Goes-Neto A."/>
            <person name="Matiuzzi M."/>
            <person name="Azevedo V."/>
            <person name="Ristow P."/>
        </authorList>
    </citation>
    <scope>NUCLEOTIDE SEQUENCE</scope>
    <source>
        <strain evidence="1 4">VSF19</strain>
        <strain evidence="2">VSF20</strain>
    </source>
</reference>
<evidence type="ECO:0000313" key="4">
    <source>
        <dbReference type="Proteomes" id="UP001208912"/>
    </source>
</evidence>
<evidence type="ECO:0008006" key="5">
    <source>
        <dbReference type="Google" id="ProtNLM"/>
    </source>
</evidence>
<dbReference type="RefSeq" id="WP_265351958.1">
    <property type="nucleotide sequence ID" value="NZ_JAMQPL010000003.1"/>
</dbReference>
<dbReference type="EMBL" id="JAMQPM010000003">
    <property type="protein sequence ID" value="MCW7526565.1"/>
    <property type="molecule type" value="Genomic_DNA"/>
</dbReference>
<keyword evidence="4" id="KW-1185">Reference proteome</keyword>
<evidence type="ECO:0000313" key="3">
    <source>
        <dbReference type="Proteomes" id="UP001208540"/>
    </source>
</evidence>
<dbReference type="InterPro" id="IPR032675">
    <property type="entry name" value="LRR_dom_sf"/>
</dbReference>
<dbReference type="SUPFAM" id="SSF52058">
    <property type="entry name" value="L domain-like"/>
    <property type="match status" value="1"/>
</dbReference>
<protein>
    <recommendedName>
        <fullName evidence="5">Leucine-rich repeat domain-containing protein</fullName>
    </recommendedName>
</protein>
<dbReference type="AlphaFoldDB" id="A0AAW5VLS9"/>
<accession>A0AAW5VLS9</accession>
<evidence type="ECO:0000313" key="2">
    <source>
        <dbReference type="EMBL" id="MCW7530591.1"/>
    </source>
</evidence>
<gene>
    <name evidence="1" type="ORF">ND861_09435</name>
    <name evidence="2" type="ORF">ND862_10230</name>
</gene>
<dbReference type="Proteomes" id="UP001208912">
    <property type="component" value="Unassembled WGS sequence"/>
</dbReference>
<proteinExistence type="predicted"/>